<dbReference type="SMART" id="SM00283">
    <property type="entry name" value="MA"/>
    <property type="match status" value="1"/>
</dbReference>
<feature type="transmembrane region" description="Helical" evidence="3">
    <location>
        <begin position="68"/>
        <end position="88"/>
    </location>
</feature>
<dbReference type="PROSITE" id="PS50111">
    <property type="entry name" value="CHEMOTAXIS_TRANSDUC_2"/>
    <property type="match status" value="1"/>
</dbReference>
<dbReference type="OrthoDB" id="354287at2"/>
<keyword evidence="1 2" id="KW-0807">Transducer</keyword>
<feature type="domain" description="Methyl-accepting transducer" evidence="4">
    <location>
        <begin position="230"/>
        <end position="459"/>
    </location>
</feature>
<proteinExistence type="predicted"/>
<dbReference type="PANTHER" id="PTHR32089:SF112">
    <property type="entry name" value="LYSOZYME-LIKE PROTEIN-RELATED"/>
    <property type="match status" value="1"/>
</dbReference>
<dbReference type="PANTHER" id="PTHR32089">
    <property type="entry name" value="METHYL-ACCEPTING CHEMOTAXIS PROTEIN MCPB"/>
    <property type="match status" value="1"/>
</dbReference>
<dbReference type="AlphaFoldDB" id="A0A2U8WP94"/>
<evidence type="ECO:0000256" key="3">
    <source>
        <dbReference type="SAM" id="Phobius"/>
    </source>
</evidence>
<reference evidence="5 6" key="1">
    <citation type="submission" date="2018-05" db="EMBL/GenBank/DDBJ databases">
        <title>Complete Genome Sequence of Methylobacterium sp. 17Sr1-28.</title>
        <authorList>
            <person name="Srinivasan S."/>
        </authorList>
    </citation>
    <scope>NUCLEOTIDE SEQUENCE [LARGE SCALE GENOMIC DNA]</scope>
    <source>
        <strain evidence="5 6">17Sr1-28</strain>
    </source>
</reference>
<dbReference type="Pfam" id="PF00015">
    <property type="entry name" value="MCPsignal"/>
    <property type="match status" value="1"/>
</dbReference>
<evidence type="ECO:0000259" key="4">
    <source>
        <dbReference type="PROSITE" id="PS50111"/>
    </source>
</evidence>
<dbReference type="GO" id="GO:0016020">
    <property type="term" value="C:membrane"/>
    <property type="evidence" value="ECO:0007669"/>
    <property type="project" value="InterPro"/>
</dbReference>
<name>A0A2U8WP94_9HYPH</name>
<dbReference type="SUPFAM" id="SSF58104">
    <property type="entry name" value="Methyl-accepting chemotaxis protein (MCP) signaling domain"/>
    <property type="match status" value="1"/>
</dbReference>
<dbReference type="GO" id="GO:0007165">
    <property type="term" value="P:signal transduction"/>
    <property type="evidence" value="ECO:0007669"/>
    <property type="project" value="UniProtKB-KW"/>
</dbReference>
<gene>
    <name evidence="5" type="ORF">DK419_13935</name>
</gene>
<dbReference type="KEGG" id="mtea:DK419_13935"/>
<dbReference type="Proteomes" id="UP000245444">
    <property type="component" value="Chromosome"/>
</dbReference>
<evidence type="ECO:0000256" key="1">
    <source>
        <dbReference type="ARBA" id="ARBA00023224"/>
    </source>
</evidence>
<dbReference type="RefSeq" id="WP_109959607.1">
    <property type="nucleotide sequence ID" value="NZ_CP029553.1"/>
</dbReference>
<dbReference type="Gene3D" id="1.10.287.950">
    <property type="entry name" value="Methyl-accepting chemotaxis protein"/>
    <property type="match status" value="1"/>
</dbReference>
<accession>A0A2U8WP94</accession>
<dbReference type="InterPro" id="IPR004089">
    <property type="entry name" value="MCPsignal_dom"/>
</dbReference>
<feature type="transmembrane region" description="Helical" evidence="3">
    <location>
        <begin position="143"/>
        <end position="164"/>
    </location>
</feature>
<evidence type="ECO:0000313" key="6">
    <source>
        <dbReference type="Proteomes" id="UP000245444"/>
    </source>
</evidence>
<organism evidence="5 6">
    <name type="scientific">Methylobacterium terrae</name>
    <dbReference type="NCBI Taxonomy" id="2202827"/>
    <lineage>
        <taxon>Bacteria</taxon>
        <taxon>Pseudomonadati</taxon>
        <taxon>Pseudomonadota</taxon>
        <taxon>Alphaproteobacteria</taxon>
        <taxon>Hyphomicrobiales</taxon>
        <taxon>Methylobacteriaceae</taxon>
        <taxon>Methylobacterium</taxon>
    </lineage>
</organism>
<feature type="transmembrane region" description="Helical" evidence="3">
    <location>
        <begin position="39"/>
        <end position="56"/>
    </location>
</feature>
<protein>
    <submittedName>
        <fullName evidence="5">Chemotaxis protein</fullName>
    </submittedName>
</protein>
<keyword evidence="3" id="KW-0472">Membrane</keyword>
<evidence type="ECO:0000256" key="2">
    <source>
        <dbReference type="PROSITE-ProRule" id="PRU00284"/>
    </source>
</evidence>
<evidence type="ECO:0000313" key="5">
    <source>
        <dbReference type="EMBL" id="AWN47280.1"/>
    </source>
</evidence>
<keyword evidence="3" id="KW-1133">Transmembrane helix</keyword>
<dbReference type="EMBL" id="CP029553">
    <property type="protein sequence ID" value="AWN47280.1"/>
    <property type="molecule type" value="Genomic_DNA"/>
</dbReference>
<keyword evidence="3" id="KW-0812">Transmembrane</keyword>
<keyword evidence="6" id="KW-1185">Reference proteome</keyword>
<feature type="transmembrane region" description="Helical" evidence="3">
    <location>
        <begin position="120"/>
        <end position="137"/>
    </location>
</feature>
<sequence length="486" mass="49548">MMTIDSLRRAFARVLVTLLWLHLPVLAATQILVGGIDPVPLAGAGLLALVTTLLWWRDPIGLPTRLTSAVALIGMPALLIAALDGHPWQADTHMYFFACLAVLVGWCDWRVLLAAAGATALHHLVLSLTVPALVFPGSGTGDIARVVLHAVIVLIETGVLMWVAHRVALACSALDTAEAAAVQIDALRRLEAERSLAEGEAERARRAATRHLADGFEVAVGGIVGEVSQAAGDLQATAHTLSTAADRNAAQARTVAGAAADTAEAVDAIAGAMKDLGASVAEIGRQVEASADRAEAAVGEAARTAELVRDLSEAATRIGDVVGLISSIADQTNLLALNATIEAARAGAAGRGFAVVAAEVKELAGQTARATDEITGQIGRIQASTEQAVGAIGAIGGRIREISAVTGAIAAAVEEQDAATQEIIRTVGAAATGTGAVRETIEAVAGLAGETGLAAERMLASASALSRQAGHLDGEVRDYVASVRTG</sequence>